<dbReference type="InterPro" id="IPR002165">
    <property type="entry name" value="Plexin_repeat"/>
</dbReference>
<dbReference type="SMART" id="SM00423">
    <property type="entry name" value="PSI"/>
    <property type="match status" value="1"/>
</dbReference>
<dbReference type="Pfam" id="PF01437">
    <property type="entry name" value="PSI"/>
    <property type="match status" value="1"/>
</dbReference>
<dbReference type="AlphaFoldDB" id="A0A0L0SVU2"/>
<dbReference type="VEuPathDB" id="FungiDB:AMAG_11623"/>
<reference evidence="8" key="2">
    <citation type="submission" date="2009-11" db="EMBL/GenBank/DDBJ databases">
        <title>The Genome Sequence of Allomyces macrogynus strain ATCC 38327.</title>
        <authorList>
            <consortium name="The Broad Institute Genome Sequencing Platform"/>
            <person name="Russ C."/>
            <person name="Cuomo C."/>
            <person name="Shea T."/>
            <person name="Young S.K."/>
            <person name="Zeng Q."/>
            <person name="Koehrsen M."/>
            <person name="Haas B."/>
            <person name="Borodovsky M."/>
            <person name="Guigo R."/>
            <person name="Alvarado L."/>
            <person name="Berlin A."/>
            <person name="Borenstein D."/>
            <person name="Chen Z."/>
            <person name="Engels R."/>
            <person name="Freedman E."/>
            <person name="Gellesch M."/>
            <person name="Goldberg J."/>
            <person name="Griggs A."/>
            <person name="Gujja S."/>
            <person name="Heiman D."/>
            <person name="Hepburn T."/>
            <person name="Howarth C."/>
            <person name="Jen D."/>
            <person name="Larson L."/>
            <person name="Lewis B."/>
            <person name="Mehta T."/>
            <person name="Park D."/>
            <person name="Pearson M."/>
            <person name="Roberts A."/>
            <person name="Saif S."/>
            <person name="Shenoy N."/>
            <person name="Sisk P."/>
            <person name="Stolte C."/>
            <person name="Sykes S."/>
            <person name="Walk T."/>
            <person name="White J."/>
            <person name="Yandava C."/>
            <person name="Burger G."/>
            <person name="Gray M.W."/>
            <person name="Holland P.W.H."/>
            <person name="King N."/>
            <person name="Lang F.B.F."/>
            <person name="Roger A.J."/>
            <person name="Ruiz-Trillo I."/>
            <person name="Lander E."/>
            <person name="Nusbaum C."/>
        </authorList>
    </citation>
    <scope>NUCLEOTIDE SEQUENCE [LARGE SCALE GENOMIC DNA]</scope>
    <source>
        <strain evidence="8">ATCC 38327</strain>
    </source>
</reference>
<dbReference type="InterPro" id="IPR016201">
    <property type="entry name" value="PSI"/>
</dbReference>
<organism evidence="7 8">
    <name type="scientific">Allomyces macrogynus (strain ATCC 38327)</name>
    <name type="common">Allomyces javanicus var. macrogynus</name>
    <dbReference type="NCBI Taxonomy" id="578462"/>
    <lineage>
        <taxon>Eukaryota</taxon>
        <taxon>Fungi</taxon>
        <taxon>Fungi incertae sedis</taxon>
        <taxon>Blastocladiomycota</taxon>
        <taxon>Blastocladiomycetes</taxon>
        <taxon>Blastocladiales</taxon>
        <taxon>Blastocladiaceae</taxon>
        <taxon>Allomyces</taxon>
    </lineage>
</organism>
<dbReference type="GO" id="GO:0016020">
    <property type="term" value="C:membrane"/>
    <property type="evidence" value="ECO:0007669"/>
    <property type="project" value="UniProtKB-SubCell"/>
</dbReference>
<evidence type="ECO:0000259" key="6">
    <source>
        <dbReference type="SMART" id="SM00423"/>
    </source>
</evidence>
<keyword evidence="2 5" id="KW-0472">Membrane</keyword>
<evidence type="ECO:0000313" key="7">
    <source>
        <dbReference type="EMBL" id="KNE66485.1"/>
    </source>
</evidence>
<proteinExistence type="predicted"/>
<accession>A0A0L0SVU2</accession>
<evidence type="ECO:0000256" key="1">
    <source>
        <dbReference type="ARBA" id="ARBA00004370"/>
    </source>
</evidence>
<evidence type="ECO:0000313" key="8">
    <source>
        <dbReference type="Proteomes" id="UP000054350"/>
    </source>
</evidence>
<comment type="subcellular location">
    <subcellularLocation>
        <location evidence="1">Membrane</location>
    </subcellularLocation>
</comment>
<keyword evidence="5" id="KW-1133">Transmembrane helix</keyword>
<evidence type="ECO:0000256" key="4">
    <source>
        <dbReference type="SAM" id="MobiDB-lite"/>
    </source>
</evidence>
<evidence type="ECO:0000256" key="5">
    <source>
        <dbReference type="SAM" id="Phobius"/>
    </source>
</evidence>
<keyword evidence="3" id="KW-0325">Glycoprotein</keyword>
<dbReference type="Proteomes" id="UP000054350">
    <property type="component" value="Unassembled WGS sequence"/>
</dbReference>
<gene>
    <name evidence="7" type="ORF">AMAG_11623</name>
</gene>
<dbReference type="OrthoDB" id="5540158at2759"/>
<protein>
    <recommendedName>
        <fullName evidence="6">PSI domain-containing protein</fullName>
    </recommendedName>
</protein>
<sequence>MAAMISNSTDPGGPALADCYTLTSCFSCLRDERCGWCADDNLCIFGDAWGPTGALECSEKWNYMSGQCYLSQAQLFATIFVSFLLLVLSIAACGFYTFYRLKRQRLVAREYVRIFSEYNALHRASVTAPSPPTAWHNDLLPPSPTTPRAAANLTRSSTAALLSPPAIGRSYYGTYDHDPDVDPWQESRAPLVARDSAVLVDTAGAARVYGGAGLVRSSPGRTRSPRPPPSPAPGVDAGLAWADRREALLSQYRRADPAPAPPPAMGE</sequence>
<feature type="domain" description="PSI" evidence="6">
    <location>
        <begin position="18"/>
        <end position="69"/>
    </location>
</feature>
<keyword evidence="8" id="KW-1185">Reference proteome</keyword>
<evidence type="ECO:0000256" key="2">
    <source>
        <dbReference type="ARBA" id="ARBA00023136"/>
    </source>
</evidence>
<keyword evidence="5" id="KW-0812">Transmembrane</keyword>
<feature type="transmembrane region" description="Helical" evidence="5">
    <location>
        <begin position="75"/>
        <end position="99"/>
    </location>
</feature>
<reference evidence="7 8" key="1">
    <citation type="submission" date="2009-11" db="EMBL/GenBank/DDBJ databases">
        <title>Annotation of Allomyces macrogynus ATCC 38327.</title>
        <authorList>
            <consortium name="The Broad Institute Genome Sequencing Platform"/>
            <person name="Russ C."/>
            <person name="Cuomo C."/>
            <person name="Burger G."/>
            <person name="Gray M.W."/>
            <person name="Holland P.W.H."/>
            <person name="King N."/>
            <person name="Lang F.B.F."/>
            <person name="Roger A.J."/>
            <person name="Ruiz-Trillo I."/>
            <person name="Young S.K."/>
            <person name="Zeng Q."/>
            <person name="Gargeya S."/>
            <person name="Fitzgerald M."/>
            <person name="Haas B."/>
            <person name="Abouelleil A."/>
            <person name="Alvarado L."/>
            <person name="Arachchi H.M."/>
            <person name="Berlin A."/>
            <person name="Chapman S.B."/>
            <person name="Gearin G."/>
            <person name="Goldberg J."/>
            <person name="Griggs A."/>
            <person name="Gujja S."/>
            <person name="Hansen M."/>
            <person name="Heiman D."/>
            <person name="Howarth C."/>
            <person name="Larimer J."/>
            <person name="Lui A."/>
            <person name="MacDonald P.J.P."/>
            <person name="McCowen C."/>
            <person name="Montmayeur A."/>
            <person name="Murphy C."/>
            <person name="Neiman D."/>
            <person name="Pearson M."/>
            <person name="Priest M."/>
            <person name="Roberts A."/>
            <person name="Saif S."/>
            <person name="Shea T."/>
            <person name="Sisk P."/>
            <person name="Stolte C."/>
            <person name="Sykes S."/>
            <person name="Wortman J."/>
            <person name="Nusbaum C."/>
            <person name="Birren B."/>
        </authorList>
    </citation>
    <scope>NUCLEOTIDE SEQUENCE [LARGE SCALE GENOMIC DNA]</scope>
    <source>
        <strain evidence="7 8">ATCC 38327</strain>
    </source>
</reference>
<dbReference type="EMBL" id="GG745350">
    <property type="protein sequence ID" value="KNE66485.1"/>
    <property type="molecule type" value="Genomic_DNA"/>
</dbReference>
<evidence type="ECO:0000256" key="3">
    <source>
        <dbReference type="ARBA" id="ARBA00023180"/>
    </source>
</evidence>
<feature type="region of interest" description="Disordered" evidence="4">
    <location>
        <begin position="212"/>
        <end position="238"/>
    </location>
</feature>
<name>A0A0L0SVU2_ALLM3</name>